<dbReference type="GO" id="GO:0051539">
    <property type="term" value="F:4 iron, 4 sulfur cluster binding"/>
    <property type="evidence" value="ECO:0007669"/>
    <property type="project" value="UniProtKB-KW"/>
</dbReference>
<dbReference type="FunFam" id="1.10.275.40:FF:000001">
    <property type="entry name" value="DNA repair helicase (Rad3)"/>
    <property type="match status" value="1"/>
</dbReference>
<evidence type="ECO:0000256" key="5">
    <source>
        <dbReference type="ARBA" id="ARBA00022723"/>
    </source>
</evidence>
<evidence type="ECO:0000256" key="16">
    <source>
        <dbReference type="ARBA" id="ARBA00023204"/>
    </source>
</evidence>
<evidence type="ECO:0000256" key="13">
    <source>
        <dbReference type="ARBA" id="ARBA00023015"/>
    </source>
</evidence>
<comment type="catalytic activity">
    <reaction evidence="20">
        <text>ATP + H2O = ADP + phosphate + H(+)</text>
        <dbReference type="Rhea" id="RHEA:13065"/>
        <dbReference type="ChEBI" id="CHEBI:15377"/>
        <dbReference type="ChEBI" id="CHEBI:15378"/>
        <dbReference type="ChEBI" id="CHEBI:30616"/>
        <dbReference type="ChEBI" id="CHEBI:43474"/>
        <dbReference type="ChEBI" id="CHEBI:456216"/>
        <dbReference type="EC" id="5.6.2.3"/>
    </reaction>
</comment>
<protein>
    <recommendedName>
        <fullName evidence="19">DNA 5'-3' helicase</fullName>
        <ecNumber evidence="19">5.6.2.3</ecNumber>
    </recommendedName>
</protein>
<dbReference type="GO" id="GO:0043139">
    <property type="term" value="F:5'-3' DNA helicase activity"/>
    <property type="evidence" value="ECO:0007669"/>
    <property type="project" value="UniProtKB-EC"/>
</dbReference>
<dbReference type="SUPFAM" id="SSF52540">
    <property type="entry name" value="P-loop containing nucleoside triphosphate hydrolases"/>
    <property type="match status" value="1"/>
</dbReference>
<organism evidence="22 23">
    <name type="scientific">Hanseniaspora uvarum</name>
    <name type="common">Yeast</name>
    <name type="synonym">Kloeckera apiculata</name>
    <dbReference type="NCBI Taxonomy" id="29833"/>
    <lineage>
        <taxon>Eukaryota</taxon>
        <taxon>Fungi</taxon>
        <taxon>Dikarya</taxon>
        <taxon>Ascomycota</taxon>
        <taxon>Saccharomycotina</taxon>
        <taxon>Saccharomycetes</taxon>
        <taxon>Saccharomycodales</taxon>
        <taxon>Saccharomycodaceae</taxon>
        <taxon>Hanseniaspora</taxon>
    </lineage>
</organism>
<dbReference type="AlphaFoldDB" id="A0A1E5R739"/>
<dbReference type="Pfam" id="PF13307">
    <property type="entry name" value="Helicase_C_2"/>
    <property type="match status" value="1"/>
</dbReference>
<dbReference type="Proteomes" id="UP000095358">
    <property type="component" value="Unassembled WGS sequence"/>
</dbReference>
<dbReference type="InterPro" id="IPR045028">
    <property type="entry name" value="DinG/Rad3-like"/>
</dbReference>
<keyword evidence="4" id="KW-0004">4Fe-4S</keyword>
<dbReference type="GO" id="GO:0006366">
    <property type="term" value="P:transcription by RNA polymerase II"/>
    <property type="evidence" value="ECO:0007669"/>
    <property type="project" value="TreeGrafter"/>
</dbReference>
<evidence type="ECO:0000256" key="17">
    <source>
        <dbReference type="ARBA" id="ARBA00023235"/>
    </source>
</evidence>
<keyword evidence="6" id="KW-0547">Nucleotide-binding</keyword>
<dbReference type="InterPro" id="IPR013020">
    <property type="entry name" value="Rad3/Chl1-like"/>
</dbReference>
<dbReference type="GO" id="GO:0000112">
    <property type="term" value="C:nucleotide-excision repair factor 3 complex"/>
    <property type="evidence" value="ECO:0007669"/>
    <property type="project" value="UniProtKB-ARBA"/>
</dbReference>
<keyword evidence="8" id="KW-0378">Hydrolase</keyword>
<keyword evidence="23" id="KW-1185">Reference proteome</keyword>
<evidence type="ECO:0000256" key="2">
    <source>
        <dbReference type="ARBA" id="ARBA00004123"/>
    </source>
</evidence>
<evidence type="ECO:0000256" key="12">
    <source>
        <dbReference type="ARBA" id="ARBA00023014"/>
    </source>
</evidence>
<feature type="domain" description="Helicase ATP-binding" evidence="21">
    <location>
        <begin position="7"/>
        <end position="316"/>
    </location>
</feature>
<evidence type="ECO:0000256" key="4">
    <source>
        <dbReference type="ARBA" id="ARBA00022485"/>
    </source>
</evidence>
<evidence type="ECO:0000256" key="6">
    <source>
        <dbReference type="ARBA" id="ARBA00022741"/>
    </source>
</evidence>
<dbReference type="SMART" id="SM00488">
    <property type="entry name" value="DEXDc2"/>
    <property type="match status" value="1"/>
</dbReference>
<keyword evidence="15" id="KW-0804">Transcription</keyword>
<evidence type="ECO:0000256" key="11">
    <source>
        <dbReference type="ARBA" id="ARBA00023004"/>
    </source>
</evidence>
<dbReference type="FunFam" id="3.40.50.300:FF:000135">
    <property type="entry name" value="DNA repair helicase RAD3, putative"/>
    <property type="match status" value="1"/>
</dbReference>
<evidence type="ECO:0000256" key="19">
    <source>
        <dbReference type="ARBA" id="ARBA00044969"/>
    </source>
</evidence>
<dbReference type="InterPro" id="IPR006554">
    <property type="entry name" value="Helicase-like_DEXD_c2"/>
</dbReference>
<dbReference type="InterPro" id="IPR001945">
    <property type="entry name" value="RAD3/XPD"/>
</dbReference>
<dbReference type="VEuPathDB" id="FungiDB:AWRI3580_g3674"/>
<accession>A0A1E5R739</accession>
<evidence type="ECO:0000313" key="22">
    <source>
        <dbReference type="EMBL" id="OEJ82722.1"/>
    </source>
</evidence>
<dbReference type="PRINTS" id="PR00852">
    <property type="entry name" value="XRODRMPGMNTD"/>
</dbReference>
<evidence type="ECO:0000256" key="15">
    <source>
        <dbReference type="ARBA" id="ARBA00023163"/>
    </source>
</evidence>
<evidence type="ECO:0000313" key="23">
    <source>
        <dbReference type="Proteomes" id="UP000095358"/>
    </source>
</evidence>
<dbReference type="PANTHER" id="PTHR11472">
    <property type="entry name" value="DNA REPAIR DEAD HELICASE RAD3/XP-D SUBFAMILY MEMBER"/>
    <property type="match status" value="1"/>
</dbReference>
<dbReference type="InterPro" id="IPR027417">
    <property type="entry name" value="P-loop_NTPase"/>
</dbReference>
<dbReference type="Gene3D" id="3.40.50.300">
    <property type="entry name" value="P-loop containing nucleotide triphosphate hydrolases"/>
    <property type="match status" value="2"/>
</dbReference>
<evidence type="ECO:0000256" key="20">
    <source>
        <dbReference type="ARBA" id="ARBA00048954"/>
    </source>
</evidence>
<dbReference type="GO" id="GO:0003684">
    <property type="term" value="F:damaged DNA binding"/>
    <property type="evidence" value="ECO:0007669"/>
    <property type="project" value="TreeGrafter"/>
</dbReference>
<dbReference type="GO" id="GO:0045951">
    <property type="term" value="P:positive regulation of mitotic recombination"/>
    <property type="evidence" value="ECO:0007669"/>
    <property type="project" value="TreeGrafter"/>
</dbReference>
<sequence length="806" mass="92838">MLFDIDEIPILFPYDKVYPEQYEYMRDIKRVLDNSDVNGNIQLNNGQNAAANSCILEMPSGTGKTVSLLSITIAYQRYHFKQTGIKKKIIYCSRTMSEIEKTLLELENLIEYRNKMLPPDEADENILGLGLTSRKNLCINEEVNSTKSGKLVDEKCRLKTNGELKTSLQDEAESKKINNSLCEFHENMYQYDVHNYIPKGVYSFDKLINVCKEKKICPYFTSRRMIDQCDIIIYSYHYLLDPKINSRVNKMLNLEDTANTIVIFDEAHNIDNVCIESLSIDLNNDILKRGNKSCNLLLKKIDNMRQVDAERLETEYNNLLQGLNAANPQKATEEDDVVPNPVLSTDILKENVPGNIRKAEHFVRFLKRFIEYLRTRLKVMHVISETPISFLKHCRQLTYIEQKPLQFCVDRLALLLRTLNIQDNNHSAIEDIQCLKDIVSFATLVATYDTGEFQLIIEPFELENQQNIPNPILHFICLDPSITMKPVFEKFHTIIITSGTISPLDMYPKILKFDPIISKSYKMSLPRQTFLPLVISKSTDQQPLTTRFEIRNDPTIVRNYGDILVRLSQTIPDGLIVFFPSYLHMENLITKWQQQGVLDKIWPHKIILTETPDAQESSVALEIFKKACDNGKGALLFAVARGKVSEGIDFSNHYARAVILIGIPFQYTESKILKARLEYLRNNHLIRENDWLSFDAMRHASQCLGRVIRGKLDYGVMILCDRRFTKRVGQLPAWIRQGMEACNSEQDVDLEVGLNRCKAFLKSMAQKDVKTNTKDLSVWDENDVKAFKAENEKPIDYSKEGGFLLQ</sequence>
<dbReference type="Pfam" id="PF06777">
    <property type="entry name" value="HBB"/>
    <property type="match status" value="1"/>
</dbReference>
<dbReference type="InterPro" id="IPR014013">
    <property type="entry name" value="Helic_SF1/SF2_ATP-bd_DinG/Rad3"/>
</dbReference>
<evidence type="ECO:0000256" key="7">
    <source>
        <dbReference type="ARBA" id="ARBA00022763"/>
    </source>
</evidence>
<dbReference type="FunFam" id="3.40.50.300:FF:000128">
    <property type="entry name" value="Putative DNA repair helicase RAD3"/>
    <property type="match status" value="1"/>
</dbReference>
<dbReference type="EC" id="5.6.2.3" evidence="19"/>
<keyword evidence="9 22" id="KW-0347">Helicase</keyword>
<comment type="subcellular location">
    <subcellularLocation>
        <location evidence="2">Nucleus</location>
    </subcellularLocation>
</comment>
<keyword evidence="5" id="KW-0479">Metal-binding</keyword>
<dbReference type="InterPro" id="IPR006555">
    <property type="entry name" value="ATP-dep_Helicase_C"/>
</dbReference>
<dbReference type="GO" id="GO:0046872">
    <property type="term" value="F:metal ion binding"/>
    <property type="evidence" value="ECO:0007669"/>
    <property type="project" value="UniProtKB-KW"/>
</dbReference>
<evidence type="ECO:0000259" key="21">
    <source>
        <dbReference type="PROSITE" id="PS51193"/>
    </source>
</evidence>
<keyword evidence="16" id="KW-0234">DNA repair</keyword>
<dbReference type="Pfam" id="PF06733">
    <property type="entry name" value="DEAD_2"/>
    <property type="match status" value="1"/>
</dbReference>
<dbReference type="OrthoDB" id="272481at2759"/>
<dbReference type="GO" id="GO:0016818">
    <property type="term" value="F:hydrolase activity, acting on acid anhydrides, in phosphorus-containing anhydrides"/>
    <property type="evidence" value="ECO:0007669"/>
    <property type="project" value="InterPro"/>
</dbReference>
<keyword evidence="13" id="KW-0805">Transcription regulation</keyword>
<keyword evidence="18" id="KW-0539">Nucleus</keyword>
<name>A0A1E5R739_HANUV</name>
<reference evidence="23" key="1">
    <citation type="journal article" date="2016" name="Genome Announc.">
        <title>Genome sequences of three species of Hanseniaspora isolated from spontaneous wine fermentations.</title>
        <authorList>
            <person name="Sternes P.R."/>
            <person name="Lee D."/>
            <person name="Kutyna D.R."/>
            <person name="Borneman A.R."/>
        </authorList>
    </citation>
    <scope>NUCLEOTIDE SEQUENCE [LARGE SCALE GENOMIC DNA]</scope>
    <source>
        <strain evidence="23">AWRI3580</strain>
    </source>
</reference>
<keyword evidence="17" id="KW-0413">Isomerase</keyword>
<evidence type="ECO:0000256" key="18">
    <source>
        <dbReference type="ARBA" id="ARBA00023242"/>
    </source>
</evidence>
<dbReference type="CDD" id="cd18788">
    <property type="entry name" value="SF2_C_XPD"/>
    <property type="match status" value="1"/>
</dbReference>
<proteinExistence type="inferred from homology"/>
<evidence type="ECO:0000256" key="3">
    <source>
        <dbReference type="ARBA" id="ARBA00009146"/>
    </source>
</evidence>
<dbReference type="PANTHER" id="PTHR11472:SF1">
    <property type="entry name" value="GENERAL TRANSCRIPTION AND DNA REPAIR FACTOR IIH HELICASE SUBUNIT XPD"/>
    <property type="match status" value="1"/>
</dbReference>
<comment type="caution">
    <text evidence="22">The sequence shown here is derived from an EMBL/GenBank/DDBJ whole genome shotgun (WGS) entry which is preliminary data.</text>
</comment>
<dbReference type="GO" id="GO:0005524">
    <property type="term" value="F:ATP binding"/>
    <property type="evidence" value="ECO:0007669"/>
    <property type="project" value="UniProtKB-KW"/>
</dbReference>
<keyword evidence="7" id="KW-0227">DNA damage</keyword>
<evidence type="ECO:0000256" key="9">
    <source>
        <dbReference type="ARBA" id="ARBA00022806"/>
    </source>
</evidence>
<dbReference type="GO" id="GO:0006289">
    <property type="term" value="P:nucleotide-excision repair"/>
    <property type="evidence" value="ECO:0007669"/>
    <property type="project" value="InterPro"/>
</dbReference>
<dbReference type="PROSITE" id="PS51193">
    <property type="entry name" value="HELICASE_ATP_BIND_2"/>
    <property type="match status" value="1"/>
</dbReference>
<keyword evidence="10" id="KW-0067">ATP-binding</keyword>
<comment type="similarity">
    <text evidence="3">Belongs to the helicase family. RAD3/XPD subfamily.</text>
</comment>
<dbReference type="SMART" id="SM00491">
    <property type="entry name" value="HELICc2"/>
    <property type="match status" value="1"/>
</dbReference>
<comment type="cofactor">
    <cofactor evidence="1">
        <name>[4Fe-4S] cluster</name>
        <dbReference type="ChEBI" id="CHEBI:49883"/>
    </cofactor>
</comment>
<evidence type="ECO:0000256" key="1">
    <source>
        <dbReference type="ARBA" id="ARBA00001966"/>
    </source>
</evidence>
<keyword evidence="12" id="KW-0411">Iron-sulfur</keyword>
<gene>
    <name evidence="22" type="ORF">AWRI3580_g3674</name>
</gene>
<keyword evidence="14" id="KW-0238">DNA-binding</keyword>
<dbReference type="FunFam" id="1.10.30.20:FF:000001">
    <property type="entry name" value="DNA repair helicase rad15"/>
    <property type="match status" value="1"/>
</dbReference>
<evidence type="ECO:0000256" key="14">
    <source>
        <dbReference type="ARBA" id="ARBA00023125"/>
    </source>
</evidence>
<dbReference type="STRING" id="29833.A0A1E5R739"/>
<dbReference type="InterPro" id="IPR010643">
    <property type="entry name" value="HBB"/>
</dbReference>
<dbReference type="EMBL" id="LPNN01000009">
    <property type="protein sequence ID" value="OEJ82722.1"/>
    <property type="molecule type" value="Genomic_DNA"/>
</dbReference>
<evidence type="ECO:0000256" key="10">
    <source>
        <dbReference type="ARBA" id="ARBA00022840"/>
    </source>
</evidence>
<dbReference type="NCBIfam" id="TIGR00604">
    <property type="entry name" value="rad3"/>
    <property type="match status" value="1"/>
</dbReference>
<evidence type="ECO:0000256" key="8">
    <source>
        <dbReference type="ARBA" id="ARBA00022801"/>
    </source>
</evidence>
<keyword evidence="11" id="KW-0408">Iron</keyword>
<dbReference type="InterPro" id="IPR010614">
    <property type="entry name" value="RAD3-like_helicase_DEAD"/>
</dbReference>